<dbReference type="Pfam" id="PF13609">
    <property type="entry name" value="Porin_4"/>
    <property type="match status" value="1"/>
</dbReference>
<evidence type="ECO:0000256" key="1">
    <source>
        <dbReference type="ARBA" id="ARBA00004571"/>
    </source>
</evidence>
<evidence type="ECO:0000256" key="3">
    <source>
        <dbReference type="ARBA" id="ARBA00022448"/>
    </source>
</evidence>
<dbReference type="SUPFAM" id="SSF56935">
    <property type="entry name" value="Porins"/>
    <property type="match status" value="1"/>
</dbReference>
<dbReference type="PANTHER" id="PTHR34501:SF9">
    <property type="entry name" value="MAJOR OUTER MEMBRANE PROTEIN P.IA"/>
    <property type="match status" value="1"/>
</dbReference>
<dbReference type="Gene3D" id="2.40.160.10">
    <property type="entry name" value="Porin"/>
    <property type="match status" value="1"/>
</dbReference>
<keyword evidence="7" id="KW-0406">Ion transport</keyword>
<feature type="chain" id="PRO_5046442593" evidence="11">
    <location>
        <begin position="21"/>
        <end position="356"/>
    </location>
</feature>
<organism evidence="13 14">
    <name type="scientific">Duganella aceris</name>
    <dbReference type="NCBI Taxonomy" id="2703883"/>
    <lineage>
        <taxon>Bacteria</taxon>
        <taxon>Pseudomonadati</taxon>
        <taxon>Pseudomonadota</taxon>
        <taxon>Betaproteobacteria</taxon>
        <taxon>Burkholderiales</taxon>
        <taxon>Oxalobacteraceae</taxon>
        <taxon>Telluria group</taxon>
        <taxon>Duganella</taxon>
    </lineage>
</organism>
<name>A0ABX0FNM2_9BURK</name>
<accession>A0ABX0FNM2</accession>
<dbReference type="PRINTS" id="PR00184">
    <property type="entry name" value="NEISSPPORIN"/>
</dbReference>
<dbReference type="InterPro" id="IPR033900">
    <property type="entry name" value="Gram_neg_porin_domain"/>
</dbReference>
<keyword evidence="9" id="KW-0472">Membrane</keyword>
<dbReference type="PROSITE" id="PS51257">
    <property type="entry name" value="PROKAR_LIPOPROTEIN"/>
    <property type="match status" value="1"/>
</dbReference>
<evidence type="ECO:0000259" key="12">
    <source>
        <dbReference type="Pfam" id="PF13609"/>
    </source>
</evidence>
<evidence type="ECO:0000256" key="4">
    <source>
        <dbReference type="ARBA" id="ARBA00022452"/>
    </source>
</evidence>
<dbReference type="Proteomes" id="UP000666369">
    <property type="component" value="Unassembled WGS sequence"/>
</dbReference>
<gene>
    <name evidence="13" type="ORF">GW587_18390</name>
</gene>
<feature type="domain" description="Porin" evidence="12">
    <location>
        <begin position="8"/>
        <end position="329"/>
    </location>
</feature>
<dbReference type="PANTHER" id="PTHR34501">
    <property type="entry name" value="PROTEIN YDDL-RELATED"/>
    <property type="match status" value="1"/>
</dbReference>
<reference evidence="13 14" key="1">
    <citation type="submission" date="2020-01" db="EMBL/GenBank/DDBJ databases">
        <authorList>
            <person name="Lee S.D."/>
        </authorList>
    </citation>
    <scope>NUCLEOTIDE SEQUENCE [LARGE SCALE GENOMIC DNA]</scope>
    <source>
        <strain evidence="13 14">SAP-35</strain>
    </source>
</reference>
<evidence type="ECO:0000313" key="14">
    <source>
        <dbReference type="Proteomes" id="UP000666369"/>
    </source>
</evidence>
<dbReference type="CDD" id="cd00342">
    <property type="entry name" value="gram_neg_porins"/>
    <property type="match status" value="1"/>
</dbReference>
<dbReference type="InterPro" id="IPR023614">
    <property type="entry name" value="Porin_dom_sf"/>
</dbReference>
<evidence type="ECO:0000313" key="13">
    <source>
        <dbReference type="EMBL" id="NGZ86214.1"/>
    </source>
</evidence>
<keyword evidence="5" id="KW-0812">Transmembrane</keyword>
<dbReference type="InterPro" id="IPR001702">
    <property type="entry name" value="Porin_Gram-ve"/>
</dbReference>
<evidence type="ECO:0000256" key="5">
    <source>
        <dbReference type="ARBA" id="ARBA00022692"/>
    </source>
</evidence>
<dbReference type="RefSeq" id="WP_166105889.1">
    <property type="nucleotide sequence ID" value="NZ_JAADJT010000008.1"/>
</dbReference>
<sequence>MKKTIMIAALGAGCSGVACAQSAVTVYGLIDMAVVREGGAAAGSVTKLSSGVTAGSRIGFKGTEDLGDGLSAVFLLESGFQADTGAMGQGGLLFGRQAYVGLQGKFGSVLVGRQYTPEYLAVVMADPFGSGYVGDTKNMVATTGNSFSRMDNTVKYISPKIGAVTVELVAAPGEVAGDSAAGRQLGGSVDYTAGPLRLRYGYHNRDNDSATTHGVSSARNHVLAAVYDFGPLMVHALYGVNRGFNSAVWRNTANPFGYASMPAASTDSRDAMLGVTVPFGPHALMASWIHKDDRDAANRDANQWALGYRYRLSKRTDLYAAYARIDNRNGASYTVGSAIESGSGDRAASAGIRHTF</sequence>
<feature type="signal peptide" evidence="11">
    <location>
        <begin position="1"/>
        <end position="20"/>
    </location>
</feature>
<evidence type="ECO:0000256" key="11">
    <source>
        <dbReference type="SAM" id="SignalP"/>
    </source>
</evidence>
<keyword evidence="3" id="KW-0813">Transport</keyword>
<comment type="subunit">
    <text evidence="2">Homotrimer.</text>
</comment>
<dbReference type="InterPro" id="IPR002299">
    <property type="entry name" value="Porin_Neis"/>
</dbReference>
<reference evidence="14" key="2">
    <citation type="submission" date="2023-07" db="EMBL/GenBank/DDBJ databases">
        <title>Duganella aceri sp. nov., isolated from tree sap.</title>
        <authorList>
            <person name="Kim I.S."/>
        </authorList>
    </citation>
    <scope>NUCLEOTIDE SEQUENCE [LARGE SCALE GENOMIC DNA]</scope>
    <source>
        <strain evidence="14">SAP-35</strain>
    </source>
</reference>
<comment type="subcellular location">
    <subcellularLocation>
        <location evidence="1">Cell outer membrane</location>
        <topology evidence="1">Multi-pass membrane protein</topology>
    </subcellularLocation>
</comment>
<evidence type="ECO:0000256" key="8">
    <source>
        <dbReference type="ARBA" id="ARBA00023114"/>
    </source>
</evidence>
<evidence type="ECO:0000256" key="2">
    <source>
        <dbReference type="ARBA" id="ARBA00011233"/>
    </source>
</evidence>
<protein>
    <submittedName>
        <fullName evidence="13">Porin</fullName>
    </submittedName>
</protein>
<keyword evidence="8" id="KW-0626">Porin</keyword>
<evidence type="ECO:0000256" key="10">
    <source>
        <dbReference type="ARBA" id="ARBA00023237"/>
    </source>
</evidence>
<keyword evidence="10" id="KW-0998">Cell outer membrane</keyword>
<keyword evidence="14" id="KW-1185">Reference proteome</keyword>
<evidence type="ECO:0000256" key="6">
    <source>
        <dbReference type="ARBA" id="ARBA00022729"/>
    </source>
</evidence>
<evidence type="ECO:0000256" key="9">
    <source>
        <dbReference type="ARBA" id="ARBA00023136"/>
    </source>
</evidence>
<comment type="caution">
    <text evidence="13">The sequence shown here is derived from an EMBL/GenBank/DDBJ whole genome shotgun (WGS) entry which is preliminary data.</text>
</comment>
<keyword evidence="6 11" id="KW-0732">Signal</keyword>
<evidence type="ECO:0000256" key="7">
    <source>
        <dbReference type="ARBA" id="ARBA00023065"/>
    </source>
</evidence>
<dbReference type="EMBL" id="JAADJT010000008">
    <property type="protein sequence ID" value="NGZ86214.1"/>
    <property type="molecule type" value="Genomic_DNA"/>
</dbReference>
<keyword evidence="4" id="KW-1134">Transmembrane beta strand</keyword>
<dbReference type="InterPro" id="IPR050298">
    <property type="entry name" value="Gram-neg_bact_OMP"/>
</dbReference>
<proteinExistence type="predicted"/>
<dbReference type="PRINTS" id="PR00182">
    <property type="entry name" value="ECOLNEIPORIN"/>
</dbReference>